<protein>
    <submittedName>
        <fullName evidence="2">Energy transducer TonB</fullName>
    </submittedName>
</protein>
<keyword evidence="3" id="KW-1185">Reference proteome</keyword>
<organism evidence="2 3">
    <name type="scientific">Flavobacterium chungangensis</name>
    <dbReference type="NCBI Taxonomy" id="2708132"/>
    <lineage>
        <taxon>Bacteria</taxon>
        <taxon>Pseudomonadati</taxon>
        <taxon>Bacteroidota</taxon>
        <taxon>Flavobacteriia</taxon>
        <taxon>Flavobacteriales</taxon>
        <taxon>Flavobacteriaceae</taxon>
        <taxon>Flavobacterium</taxon>
    </lineage>
</organism>
<feature type="domain" description="TonB C-terminal" evidence="1">
    <location>
        <begin position="253"/>
        <end position="317"/>
    </location>
</feature>
<comment type="caution">
    <text evidence="2">The sequence shown here is derived from an EMBL/GenBank/DDBJ whole genome shotgun (WGS) entry which is preliminary data.</text>
</comment>
<dbReference type="Gene3D" id="3.30.1150.10">
    <property type="match status" value="1"/>
</dbReference>
<sequence length="322" mass="37792">MRALFLIFLSIFSIANSQNKRKDTAIMDPNLKIPEGYYRYKPKEISGICGMGYFSEPHAEYYDYDFYKKDNHIYCQNKLTNIDANGFQRLGLNYYKNNNNVYYYSTDLGLQKIPNVDPNSLRILGSFLADKNFLYLKTLKIIRSQNLELILDNIQYEEPPIKNTTERFFSPSNYYILKNNKGYWVIKSSTTIISYNFLGKMYDPKWEKIREENKYITDNDIYNSVNVDTKPDYPGGIDEFYKFVQKEFRIPTEEGLKGKVYITFVVEKNGVLSGIRILRDIGYGTGDELIRVLKLSKKWNPAIKNGQKVKCLYSIPYTVQQY</sequence>
<name>A0ABV8ZGH3_9FLAO</name>
<dbReference type="Pfam" id="PF13644">
    <property type="entry name" value="DKNYY"/>
    <property type="match status" value="1"/>
</dbReference>
<gene>
    <name evidence="2" type="ORF">ACFO3N_17480</name>
</gene>
<reference evidence="3" key="1">
    <citation type="journal article" date="2019" name="Int. J. Syst. Evol. Microbiol.">
        <title>The Global Catalogue of Microorganisms (GCM) 10K type strain sequencing project: providing services to taxonomists for standard genome sequencing and annotation.</title>
        <authorList>
            <consortium name="The Broad Institute Genomics Platform"/>
            <consortium name="The Broad Institute Genome Sequencing Center for Infectious Disease"/>
            <person name="Wu L."/>
            <person name="Ma J."/>
        </authorList>
    </citation>
    <scope>NUCLEOTIDE SEQUENCE [LARGE SCALE GENOMIC DNA]</scope>
    <source>
        <strain evidence="3">NBRC 103627</strain>
    </source>
</reference>
<accession>A0ABV8ZGH3</accession>
<dbReference type="InterPro" id="IPR027375">
    <property type="entry name" value="DKNYY"/>
</dbReference>
<dbReference type="RefSeq" id="WP_379799861.1">
    <property type="nucleotide sequence ID" value="NZ_JBHSFY010000011.1"/>
</dbReference>
<proteinExistence type="predicted"/>
<dbReference type="SUPFAM" id="SSF74653">
    <property type="entry name" value="TolA/TonB C-terminal domain"/>
    <property type="match status" value="1"/>
</dbReference>
<dbReference type="EMBL" id="JBHSFY010000011">
    <property type="protein sequence ID" value="MFC4478871.1"/>
    <property type="molecule type" value="Genomic_DNA"/>
</dbReference>
<dbReference type="Proteomes" id="UP001596003">
    <property type="component" value="Unassembled WGS sequence"/>
</dbReference>
<evidence type="ECO:0000259" key="1">
    <source>
        <dbReference type="Pfam" id="PF03544"/>
    </source>
</evidence>
<dbReference type="InterPro" id="IPR037682">
    <property type="entry name" value="TonB_C"/>
</dbReference>
<evidence type="ECO:0000313" key="3">
    <source>
        <dbReference type="Proteomes" id="UP001596003"/>
    </source>
</evidence>
<dbReference type="Pfam" id="PF03544">
    <property type="entry name" value="TonB_C"/>
    <property type="match status" value="1"/>
</dbReference>
<evidence type="ECO:0000313" key="2">
    <source>
        <dbReference type="EMBL" id="MFC4478871.1"/>
    </source>
</evidence>